<evidence type="ECO:0000313" key="2">
    <source>
        <dbReference type="Proteomes" id="UP000649617"/>
    </source>
</evidence>
<keyword evidence="2" id="KW-1185">Reference proteome</keyword>
<gene>
    <name evidence="1" type="ORF">SPIL2461_LOCUS16885</name>
</gene>
<dbReference type="AlphaFoldDB" id="A0A812VRM7"/>
<evidence type="ECO:0000313" key="1">
    <source>
        <dbReference type="EMBL" id="CAE7638675.1"/>
    </source>
</evidence>
<reference evidence="1" key="1">
    <citation type="submission" date="2021-02" db="EMBL/GenBank/DDBJ databases">
        <authorList>
            <person name="Dougan E. K."/>
            <person name="Rhodes N."/>
            <person name="Thang M."/>
            <person name="Chan C."/>
        </authorList>
    </citation>
    <scope>NUCLEOTIDE SEQUENCE</scope>
</reference>
<protein>
    <submittedName>
        <fullName evidence="1">Uncharacterized protein</fullName>
    </submittedName>
</protein>
<organism evidence="1 2">
    <name type="scientific">Symbiodinium pilosum</name>
    <name type="common">Dinoflagellate</name>
    <dbReference type="NCBI Taxonomy" id="2952"/>
    <lineage>
        <taxon>Eukaryota</taxon>
        <taxon>Sar</taxon>
        <taxon>Alveolata</taxon>
        <taxon>Dinophyceae</taxon>
        <taxon>Suessiales</taxon>
        <taxon>Symbiodiniaceae</taxon>
        <taxon>Symbiodinium</taxon>
    </lineage>
</organism>
<proteinExistence type="predicted"/>
<sequence>MRMGPFACPGSSGRWLGVPALCSLLAGYGPGPSLQHCCPACGPHAWSARQSWHIG</sequence>
<accession>A0A812VRM7</accession>
<dbReference type="Proteomes" id="UP000649617">
    <property type="component" value="Unassembled WGS sequence"/>
</dbReference>
<name>A0A812VRM7_SYMPI</name>
<dbReference type="EMBL" id="CAJNIZ010042806">
    <property type="protein sequence ID" value="CAE7638675.1"/>
    <property type="molecule type" value="Genomic_DNA"/>
</dbReference>
<comment type="caution">
    <text evidence="1">The sequence shown here is derived from an EMBL/GenBank/DDBJ whole genome shotgun (WGS) entry which is preliminary data.</text>
</comment>